<dbReference type="GO" id="GO:0005737">
    <property type="term" value="C:cytoplasm"/>
    <property type="evidence" value="ECO:0007669"/>
    <property type="project" value="UniProtKB-SubCell"/>
</dbReference>
<dbReference type="CDD" id="cd10210">
    <property type="entry name" value="ASKHA_NBD_Arp6"/>
    <property type="match status" value="1"/>
</dbReference>
<evidence type="ECO:0000313" key="6">
    <source>
        <dbReference type="Proteomes" id="UP001497525"/>
    </source>
</evidence>
<name>A0AAV2TCB2_CALDB</name>
<comment type="subcellular location">
    <subcellularLocation>
        <location evidence="2">Cytoplasm</location>
    </subcellularLocation>
</comment>
<dbReference type="SUPFAM" id="SSF53067">
    <property type="entry name" value="Actin-like ATPase domain"/>
    <property type="match status" value="2"/>
</dbReference>
<dbReference type="Pfam" id="PF00022">
    <property type="entry name" value="Actin"/>
    <property type="match status" value="1"/>
</dbReference>
<comment type="similarity">
    <text evidence="3">Belongs to the actin family. ARP6 subfamily.</text>
</comment>
<evidence type="ECO:0000313" key="5">
    <source>
        <dbReference type="EMBL" id="CAL5133774.1"/>
    </source>
</evidence>
<comment type="function">
    <text evidence="1">Actins are highly conserved proteins that are involved in various types of cell motility and are ubiquitously expressed in all eukaryotic cells.</text>
</comment>
<comment type="caution">
    <text evidence="5">The sequence shown here is derived from an EMBL/GenBank/DDBJ whole genome shotgun (WGS) entry which is preliminary data.</text>
</comment>
<dbReference type="PANTHER" id="PTHR11937">
    <property type="entry name" value="ACTIN"/>
    <property type="match status" value="1"/>
</dbReference>
<dbReference type="Proteomes" id="UP001497525">
    <property type="component" value="Unassembled WGS sequence"/>
</dbReference>
<dbReference type="GO" id="GO:0005634">
    <property type="term" value="C:nucleus"/>
    <property type="evidence" value="ECO:0007669"/>
    <property type="project" value="UniProtKB-ARBA"/>
</dbReference>
<reference evidence="5" key="1">
    <citation type="submission" date="2024-06" db="EMBL/GenBank/DDBJ databases">
        <authorList>
            <person name="Liu X."/>
            <person name="Lenzi L."/>
            <person name="Haldenby T S."/>
            <person name="Uol C."/>
        </authorList>
    </citation>
    <scope>NUCLEOTIDE SEQUENCE</scope>
</reference>
<dbReference type="InterPro" id="IPR004000">
    <property type="entry name" value="Actin"/>
</dbReference>
<evidence type="ECO:0008006" key="7">
    <source>
        <dbReference type="Google" id="ProtNLM"/>
    </source>
</evidence>
<evidence type="ECO:0000256" key="3">
    <source>
        <dbReference type="ARBA" id="ARBA00005665"/>
    </source>
</evidence>
<dbReference type="EMBL" id="CAXLJL010000157">
    <property type="protein sequence ID" value="CAL5133774.1"/>
    <property type="molecule type" value="Genomic_DNA"/>
</dbReference>
<dbReference type="FunFam" id="3.90.640.10:FF:000014">
    <property type="entry name" value="Putative actin-related protein 6"/>
    <property type="match status" value="1"/>
</dbReference>
<proteinExistence type="inferred from homology"/>
<protein>
    <recommendedName>
        <fullName evidence="7">Actin-related protein 6</fullName>
    </recommendedName>
</protein>
<dbReference type="SMART" id="SM00268">
    <property type="entry name" value="ACTIN"/>
    <property type="match status" value="1"/>
</dbReference>
<sequence>MNTCIVDMGGGYLKMGFAGELEPRIVDNCVFKSKTLSGRTFIGNEIESCNNLSSLYIIMPFKKGYLNNWEIQTQILDAAFKSLFKERSFEISDCNLLVTEPYFNFSSTKETMNEVFFEEYQFAGLLRTNPAFLAAYKYQAESVQRISRYCLVIDSGYSFTHIVPVADGRIMREFVLRLTVGGKILTNRLVESVSYRHLDVRSEVYIMNQCKEDACFVSTDFWNDLENCRANPKRNPIMREYVLPDYAEIHRGYVRDPLIEPNSQDNSSKVNQGYILRLNNERFTVPELLFHPGDVGYKEMGLTEAMGYLMGERLPAAVRPGAWANCLVIGGNASFPGFSERLKKDFRSLAPDDLPVNIFKPPSPKTYAWEGGSLLAQTKDDFEQFIVTRAEYEENGSSYCERRFPVT</sequence>
<gene>
    <name evidence="5" type="ORF">CDAUBV1_LOCUS7019</name>
</gene>
<dbReference type="Gene3D" id="3.30.420.40">
    <property type="match status" value="2"/>
</dbReference>
<keyword evidence="4" id="KW-0963">Cytoplasm</keyword>
<dbReference type="InterPro" id="IPR043129">
    <property type="entry name" value="ATPase_NBD"/>
</dbReference>
<organism evidence="5 6">
    <name type="scientific">Calicophoron daubneyi</name>
    <name type="common">Rumen fluke</name>
    <name type="synonym">Paramphistomum daubneyi</name>
    <dbReference type="NCBI Taxonomy" id="300641"/>
    <lineage>
        <taxon>Eukaryota</taxon>
        <taxon>Metazoa</taxon>
        <taxon>Spiralia</taxon>
        <taxon>Lophotrochozoa</taxon>
        <taxon>Platyhelminthes</taxon>
        <taxon>Trematoda</taxon>
        <taxon>Digenea</taxon>
        <taxon>Plagiorchiida</taxon>
        <taxon>Pronocephalata</taxon>
        <taxon>Paramphistomoidea</taxon>
        <taxon>Paramphistomidae</taxon>
        <taxon>Calicophoron</taxon>
    </lineage>
</organism>
<evidence type="ECO:0000256" key="4">
    <source>
        <dbReference type="ARBA" id="ARBA00022490"/>
    </source>
</evidence>
<evidence type="ECO:0000256" key="2">
    <source>
        <dbReference type="ARBA" id="ARBA00004496"/>
    </source>
</evidence>
<dbReference type="FunFam" id="3.30.420.40:FF:000058">
    <property type="entry name" value="Putative actin-related protein 5"/>
    <property type="match status" value="1"/>
</dbReference>
<dbReference type="Gene3D" id="3.90.640.10">
    <property type="entry name" value="Actin, Chain A, domain 4"/>
    <property type="match status" value="1"/>
</dbReference>
<evidence type="ECO:0000256" key="1">
    <source>
        <dbReference type="ARBA" id="ARBA00003520"/>
    </source>
</evidence>
<dbReference type="AlphaFoldDB" id="A0AAV2TCB2"/>
<accession>A0AAV2TCB2</accession>
<dbReference type="Gene3D" id="2.30.36.70">
    <property type="entry name" value="Actin, Chain A, domain 2"/>
    <property type="match status" value="1"/>
</dbReference>